<dbReference type="InterPro" id="IPR036390">
    <property type="entry name" value="WH_DNA-bd_sf"/>
</dbReference>
<dbReference type="RefSeq" id="WP_058357483.1">
    <property type="nucleotide sequence ID" value="NZ_CABKVG010000010.1"/>
</dbReference>
<dbReference type="SMART" id="SM00345">
    <property type="entry name" value="HTH_GNTR"/>
    <property type="match status" value="1"/>
</dbReference>
<dbReference type="InterPro" id="IPR036388">
    <property type="entry name" value="WH-like_DNA-bd_sf"/>
</dbReference>
<dbReference type="Gene3D" id="1.20.120.530">
    <property type="entry name" value="GntR ligand-binding domain-like"/>
    <property type="match status" value="1"/>
</dbReference>
<gene>
    <name evidence="5" type="ORF">LVJ82_15430</name>
</gene>
<reference evidence="5 6" key="1">
    <citation type="journal article" date="2022" name="Res Sq">
        <title>Evolution of multicellular longitudinally dividing oral cavity symbionts (Neisseriaceae).</title>
        <authorList>
            <person name="Nyongesa S."/>
            <person name="Weber P."/>
            <person name="Bernet E."/>
            <person name="Pullido F."/>
            <person name="Nieckarz M."/>
            <person name="Delaby M."/>
            <person name="Nieves C."/>
            <person name="Viehboeck T."/>
            <person name="Krause N."/>
            <person name="Rivera-Millot A."/>
            <person name="Nakamura A."/>
            <person name="Vischer N."/>
            <person name="VanNieuwenhze M."/>
            <person name="Brun Y."/>
            <person name="Cava F."/>
            <person name="Bulgheresi S."/>
            <person name="Veyrier F."/>
        </authorList>
    </citation>
    <scope>NUCLEOTIDE SEQUENCE [LARGE SCALE GENOMIC DNA]</scope>
    <source>
        <strain evidence="5 6">SN4</strain>
    </source>
</reference>
<keyword evidence="3" id="KW-0804">Transcription</keyword>
<proteinExistence type="predicted"/>
<dbReference type="Pfam" id="PF00392">
    <property type="entry name" value="GntR"/>
    <property type="match status" value="1"/>
</dbReference>
<dbReference type="CDD" id="cd07377">
    <property type="entry name" value="WHTH_GntR"/>
    <property type="match status" value="1"/>
</dbReference>
<dbReference type="Proteomes" id="UP000832011">
    <property type="component" value="Chromosome"/>
</dbReference>
<dbReference type="InterPro" id="IPR008920">
    <property type="entry name" value="TF_FadR/GntR_C"/>
</dbReference>
<evidence type="ECO:0000256" key="3">
    <source>
        <dbReference type="ARBA" id="ARBA00023163"/>
    </source>
</evidence>
<organism evidence="5 6">
    <name type="scientific">Vitreoscilla massiliensis</name>
    <dbReference type="NCBI Taxonomy" id="1689272"/>
    <lineage>
        <taxon>Bacteria</taxon>
        <taxon>Pseudomonadati</taxon>
        <taxon>Pseudomonadota</taxon>
        <taxon>Betaproteobacteria</taxon>
        <taxon>Neisseriales</taxon>
        <taxon>Neisseriaceae</taxon>
        <taxon>Vitreoscilla</taxon>
    </lineage>
</organism>
<dbReference type="Pfam" id="PF07729">
    <property type="entry name" value="FCD"/>
    <property type="match status" value="1"/>
</dbReference>
<keyword evidence="6" id="KW-1185">Reference proteome</keyword>
<dbReference type="PRINTS" id="PR00035">
    <property type="entry name" value="HTHGNTR"/>
</dbReference>
<dbReference type="PANTHER" id="PTHR43537">
    <property type="entry name" value="TRANSCRIPTIONAL REGULATOR, GNTR FAMILY"/>
    <property type="match status" value="1"/>
</dbReference>
<evidence type="ECO:0000259" key="4">
    <source>
        <dbReference type="PROSITE" id="PS50949"/>
    </source>
</evidence>
<accession>A0ABY4E213</accession>
<dbReference type="PANTHER" id="PTHR43537:SF44">
    <property type="entry name" value="GNTR FAMILY REGULATORY PROTEIN"/>
    <property type="match status" value="1"/>
</dbReference>
<name>A0ABY4E213_9NEIS</name>
<dbReference type="EMBL" id="CP091511">
    <property type="protein sequence ID" value="UOO88830.1"/>
    <property type="molecule type" value="Genomic_DNA"/>
</dbReference>
<evidence type="ECO:0000256" key="1">
    <source>
        <dbReference type="ARBA" id="ARBA00023015"/>
    </source>
</evidence>
<dbReference type="InterPro" id="IPR000524">
    <property type="entry name" value="Tscrpt_reg_HTH_GntR"/>
</dbReference>
<keyword evidence="1" id="KW-0805">Transcription regulation</keyword>
<dbReference type="Gene3D" id="1.10.10.10">
    <property type="entry name" value="Winged helix-like DNA-binding domain superfamily/Winged helix DNA-binding domain"/>
    <property type="match status" value="1"/>
</dbReference>
<evidence type="ECO:0000313" key="6">
    <source>
        <dbReference type="Proteomes" id="UP000832011"/>
    </source>
</evidence>
<protein>
    <submittedName>
        <fullName evidence="5">GntR family transcriptional regulator</fullName>
    </submittedName>
</protein>
<dbReference type="PROSITE" id="PS50949">
    <property type="entry name" value="HTH_GNTR"/>
    <property type="match status" value="1"/>
</dbReference>
<keyword evidence="2" id="KW-0238">DNA-binding</keyword>
<dbReference type="SUPFAM" id="SSF46785">
    <property type="entry name" value="Winged helix' DNA-binding domain"/>
    <property type="match status" value="1"/>
</dbReference>
<evidence type="ECO:0000313" key="5">
    <source>
        <dbReference type="EMBL" id="UOO88830.1"/>
    </source>
</evidence>
<sequence>MITHSVIFAPLGQATRSEQVVDRLSNAIVTGLLEANEQLPNEAELAKLMGVSHITIREALNTLRNKNLIHTVRGRNGGSFVCEVPKDKLRAEHPLRDISSAFLADLGEMHAAILSHSTKLASERSTRSDLDKLAEFIEVFAQAQTPETRAQADMRCLLTIAANAQSARLANMELAIQAEWASLVAMIYTHALHAQVLQHYRDLQAAFNAHDSVLAADIANRMLQTLTDALIASKFSYDQNQ</sequence>
<evidence type="ECO:0000256" key="2">
    <source>
        <dbReference type="ARBA" id="ARBA00023125"/>
    </source>
</evidence>
<dbReference type="InterPro" id="IPR011711">
    <property type="entry name" value="GntR_C"/>
</dbReference>
<feature type="domain" description="HTH gntR-type" evidence="4">
    <location>
        <begin position="14"/>
        <end position="84"/>
    </location>
</feature>